<gene>
    <name evidence="1" type="ORF">MCOR_14698</name>
</gene>
<proteinExistence type="predicted"/>
<protein>
    <submittedName>
        <fullName evidence="1">Uncharacterized protein</fullName>
    </submittedName>
</protein>
<sequence>MLWLRHVDDHKAPAVERIHLGYCKNIMKLKSSTCNVMMCYELGIVISSVKIEEQTEKLMKSKRKSKHTRDYKKVYIADELTIEARIQLANMMTVLAGNGREKYFVSVNGKIQNRGNNTRGKEPDNPKEEIGYHSMEDIVIVEVVQVHADIRN</sequence>
<evidence type="ECO:0000313" key="1">
    <source>
        <dbReference type="EMBL" id="CAC5378501.1"/>
    </source>
</evidence>
<evidence type="ECO:0000313" key="2">
    <source>
        <dbReference type="Proteomes" id="UP000507470"/>
    </source>
</evidence>
<reference evidence="1 2" key="1">
    <citation type="submission" date="2020-06" db="EMBL/GenBank/DDBJ databases">
        <authorList>
            <person name="Li R."/>
            <person name="Bekaert M."/>
        </authorList>
    </citation>
    <scope>NUCLEOTIDE SEQUENCE [LARGE SCALE GENOMIC DNA]</scope>
    <source>
        <strain evidence="2">wild</strain>
    </source>
</reference>
<accession>A0A6J8B4X9</accession>
<dbReference type="EMBL" id="CACVKT020002575">
    <property type="protein sequence ID" value="CAC5378501.1"/>
    <property type="molecule type" value="Genomic_DNA"/>
</dbReference>
<keyword evidence="2" id="KW-1185">Reference proteome</keyword>
<name>A0A6J8B4X9_MYTCO</name>
<dbReference type="Proteomes" id="UP000507470">
    <property type="component" value="Unassembled WGS sequence"/>
</dbReference>
<organism evidence="1 2">
    <name type="scientific">Mytilus coruscus</name>
    <name type="common">Sea mussel</name>
    <dbReference type="NCBI Taxonomy" id="42192"/>
    <lineage>
        <taxon>Eukaryota</taxon>
        <taxon>Metazoa</taxon>
        <taxon>Spiralia</taxon>
        <taxon>Lophotrochozoa</taxon>
        <taxon>Mollusca</taxon>
        <taxon>Bivalvia</taxon>
        <taxon>Autobranchia</taxon>
        <taxon>Pteriomorphia</taxon>
        <taxon>Mytilida</taxon>
        <taxon>Mytiloidea</taxon>
        <taxon>Mytilidae</taxon>
        <taxon>Mytilinae</taxon>
        <taxon>Mytilus</taxon>
    </lineage>
</organism>
<dbReference type="AlphaFoldDB" id="A0A6J8B4X9"/>